<accession>A0A8S5MQ93</accession>
<proteinExistence type="predicted"/>
<organism evidence="1">
    <name type="scientific">Siphoviridae sp. ctaLC6</name>
    <dbReference type="NCBI Taxonomy" id="2826387"/>
    <lineage>
        <taxon>Viruses</taxon>
        <taxon>Duplodnaviria</taxon>
        <taxon>Heunggongvirae</taxon>
        <taxon>Uroviricota</taxon>
        <taxon>Caudoviricetes</taxon>
    </lineage>
</organism>
<evidence type="ECO:0000313" key="1">
    <source>
        <dbReference type="EMBL" id="DAD84306.1"/>
    </source>
</evidence>
<sequence length="52" mass="6164">MAVAVYISLTKHKTTKINLERVEVFTDLSKKQCAVMDWCIIIKKQNKYEKEF</sequence>
<dbReference type="EMBL" id="BK014957">
    <property type="protein sequence ID" value="DAD84306.1"/>
    <property type="molecule type" value="Genomic_DNA"/>
</dbReference>
<protein>
    <submittedName>
        <fullName evidence="1">Uncharacterized protein</fullName>
    </submittedName>
</protein>
<reference evidence="1" key="1">
    <citation type="journal article" date="2021" name="Proc. Natl. Acad. Sci. U.S.A.">
        <title>A Catalog of Tens of Thousands of Viruses from Human Metagenomes Reveals Hidden Associations with Chronic Diseases.</title>
        <authorList>
            <person name="Tisza M.J."/>
            <person name="Buck C.B."/>
        </authorList>
    </citation>
    <scope>NUCLEOTIDE SEQUENCE</scope>
    <source>
        <strain evidence="1">CtaLC6</strain>
    </source>
</reference>
<name>A0A8S5MQ93_9CAUD</name>